<evidence type="ECO:0000259" key="1">
    <source>
        <dbReference type="Pfam" id="PF00561"/>
    </source>
</evidence>
<proteinExistence type="predicted"/>
<dbReference type="PANTHER" id="PTHR43194:SF5">
    <property type="entry name" value="PIMELOYL-[ACYL-CARRIER PROTEIN] METHYL ESTER ESTERASE"/>
    <property type="match status" value="1"/>
</dbReference>
<evidence type="ECO:0000313" key="3">
    <source>
        <dbReference type="Proteomes" id="UP000094960"/>
    </source>
</evidence>
<protein>
    <submittedName>
        <fullName evidence="2">Alpha/beta hydrolase</fullName>
    </submittedName>
</protein>
<gene>
    <name evidence="2" type="ORF">BFF78_20425</name>
</gene>
<name>A0A1D7YC84_9ACTN</name>
<dbReference type="GO" id="GO:0016787">
    <property type="term" value="F:hydrolase activity"/>
    <property type="evidence" value="ECO:0007669"/>
    <property type="project" value="UniProtKB-KW"/>
</dbReference>
<keyword evidence="2" id="KW-0378">Hydrolase</keyword>
<dbReference type="Gene3D" id="3.40.50.1820">
    <property type="entry name" value="alpha/beta hydrolase"/>
    <property type="match status" value="1"/>
</dbReference>
<dbReference type="PANTHER" id="PTHR43194">
    <property type="entry name" value="HYDROLASE ALPHA/BETA FOLD FAMILY"/>
    <property type="match status" value="1"/>
</dbReference>
<dbReference type="Pfam" id="PF00561">
    <property type="entry name" value="Abhydrolase_1"/>
    <property type="match status" value="1"/>
</dbReference>
<dbReference type="KEGG" id="spun:BFF78_20425"/>
<dbReference type="EMBL" id="CP017248">
    <property type="protein sequence ID" value="AOR33116.1"/>
    <property type="molecule type" value="Genomic_DNA"/>
</dbReference>
<dbReference type="SUPFAM" id="SSF53474">
    <property type="entry name" value="alpha/beta-Hydrolases"/>
    <property type="match status" value="1"/>
</dbReference>
<dbReference type="Proteomes" id="UP000094960">
    <property type="component" value="Chromosome"/>
</dbReference>
<accession>A0A1D7YC84</accession>
<dbReference type="InterPro" id="IPR050228">
    <property type="entry name" value="Carboxylesterase_BioH"/>
</dbReference>
<dbReference type="RefSeq" id="WP_069779696.1">
    <property type="nucleotide sequence ID" value="NZ_CP017248.1"/>
</dbReference>
<reference evidence="3" key="1">
    <citation type="submission" date="2016-09" db="EMBL/GenBank/DDBJ databases">
        <title>Streptomyces puniciscabiei strain:TW1S1 Genome sequencing and assembly.</title>
        <authorList>
            <person name="Kim M.-K."/>
            <person name="Kim S.B."/>
        </authorList>
    </citation>
    <scope>NUCLEOTIDE SEQUENCE [LARGE SCALE GENOMIC DNA]</scope>
    <source>
        <strain evidence="3">TW1S1</strain>
    </source>
</reference>
<sequence length="264" mass="27464">MTNAVPTACARTVHGSGPGLLLAHGAGGGIDANYGPIMEGLAAQHTVVGVDYPGSGHTPTTPMPLELDALADQLVAAADAEGLDTFALCGYSLGGPVAIRAAVRHPQRVTALVLSATFARVDTRTELAATIWHQLYDTGQHLLLAQYLTQLAVSAPLLNSLTPAQVRAAAEQTASALPPGTGAQVDLVRRADVRDDLAAITAPTLVVVTTADTLIPAALQYDLAAAIPGAQTAELTSGHLPFLEQPNHWLEIITGFLNRQRDQR</sequence>
<dbReference type="PRINTS" id="PR00111">
    <property type="entry name" value="ABHYDROLASE"/>
</dbReference>
<feature type="domain" description="AB hydrolase-1" evidence="1">
    <location>
        <begin position="20"/>
        <end position="246"/>
    </location>
</feature>
<evidence type="ECO:0000313" key="2">
    <source>
        <dbReference type="EMBL" id="AOR33116.1"/>
    </source>
</evidence>
<dbReference type="AlphaFoldDB" id="A0A1D7YC84"/>
<organism evidence="2 3">
    <name type="scientific">Streptomyces fodineus</name>
    <dbReference type="NCBI Taxonomy" id="1904616"/>
    <lineage>
        <taxon>Bacteria</taxon>
        <taxon>Bacillati</taxon>
        <taxon>Actinomycetota</taxon>
        <taxon>Actinomycetes</taxon>
        <taxon>Kitasatosporales</taxon>
        <taxon>Streptomycetaceae</taxon>
        <taxon>Streptomyces</taxon>
    </lineage>
</organism>
<dbReference type="InterPro" id="IPR029058">
    <property type="entry name" value="AB_hydrolase_fold"/>
</dbReference>
<dbReference type="InterPro" id="IPR000073">
    <property type="entry name" value="AB_hydrolase_1"/>
</dbReference>
<keyword evidence="3" id="KW-1185">Reference proteome</keyword>